<feature type="region of interest" description="Disordered" evidence="1">
    <location>
        <begin position="1"/>
        <end position="203"/>
    </location>
</feature>
<comment type="caution">
    <text evidence="2">The sequence shown here is derived from an EMBL/GenBank/DDBJ whole genome shotgun (WGS) entry which is preliminary data.</text>
</comment>
<protein>
    <submittedName>
        <fullName evidence="2">Uncharacterized protein</fullName>
    </submittedName>
</protein>
<organism evidence="2 3">
    <name type="scientific">Diceros bicornis minor</name>
    <name type="common">South-central black rhinoceros</name>
    <dbReference type="NCBI Taxonomy" id="77932"/>
    <lineage>
        <taxon>Eukaryota</taxon>
        <taxon>Metazoa</taxon>
        <taxon>Chordata</taxon>
        <taxon>Craniata</taxon>
        <taxon>Vertebrata</taxon>
        <taxon>Euteleostomi</taxon>
        <taxon>Mammalia</taxon>
        <taxon>Eutheria</taxon>
        <taxon>Laurasiatheria</taxon>
        <taxon>Perissodactyla</taxon>
        <taxon>Rhinocerotidae</taxon>
        <taxon>Diceros</taxon>
    </lineage>
</organism>
<keyword evidence="3" id="KW-1185">Reference proteome</keyword>
<reference evidence="2 3" key="1">
    <citation type="journal article" date="2020" name="Mol. Biol. Evol.">
        <title>Interspecific Gene Flow and the Evolution of Specialization in Black and White Rhinoceros.</title>
        <authorList>
            <person name="Moodley Y."/>
            <person name="Westbury M.V."/>
            <person name="Russo I.M."/>
            <person name="Gopalakrishnan S."/>
            <person name="Rakotoarivelo A."/>
            <person name="Olsen R.A."/>
            <person name="Prost S."/>
            <person name="Tunstall T."/>
            <person name="Ryder O.A."/>
            <person name="Dalen L."/>
            <person name="Bruford M.W."/>
        </authorList>
    </citation>
    <scope>NUCLEOTIDE SEQUENCE [LARGE SCALE GENOMIC DNA]</scope>
    <source>
        <strain evidence="2">SBR-YM</strain>
        <tissue evidence="2">Skin</tissue>
    </source>
</reference>
<sequence length="203" mass="20426">MNSHSITDARSRSIPAGRRARTVKRRHRAVDSAAPPLCRSFSPAQHGQRTLTRSPADTHPVASPAPGGPPLGSAPAGGASPPDSQAGAAGSRPEEGAGRRPLRPAPRTVPGGGCAGGAEHPRTPDLLFLRLRPAGGRAGGPGRRRARRGAAEAAAGRGRGASWSPRPGARSPAPAPAPAPDWRVPPGAAPRAPRVSAIKAAAA</sequence>
<feature type="compositionally biased region" description="Basic residues" evidence="1">
    <location>
        <begin position="18"/>
        <end position="28"/>
    </location>
</feature>
<evidence type="ECO:0000256" key="1">
    <source>
        <dbReference type="SAM" id="MobiDB-lite"/>
    </source>
</evidence>
<evidence type="ECO:0000313" key="3">
    <source>
        <dbReference type="Proteomes" id="UP000551758"/>
    </source>
</evidence>
<feature type="compositionally biased region" description="Low complexity" evidence="1">
    <location>
        <begin position="180"/>
        <end position="197"/>
    </location>
</feature>
<dbReference type="EMBL" id="JACDTQ010000812">
    <property type="protein sequence ID" value="KAF5925823.1"/>
    <property type="molecule type" value="Genomic_DNA"/>
</dbReference>
<name>A0A7J7FCN7_DICBM</name>
<accession>A0A7J7FCN7</accession>
<gene>
    <name evidence="2" type="ORF">HPG69_002274</name>
</gene>
<proteinExistence type="predicted"/>
<feature type="compositionally biased region" description="Polar residues" evidence="1">
    <location>
        <begin position="42"/>
        <end position="55"/>
    </location>
</feature>
<evidence type="ECO:0000313" key="2">
    <source>
        <dbReference type="EMBL" id="KAF5925823.1"/>
    </source>
</evidence>
<feature type="compositionally biased region" description="Low complexity" evidence="1">
    <location>
        <begin position="71"/>
        <end position="91"/>
    </location>
</feature>
<dbReference type="AlphaFoldDB" id="A0A7J7FCN7"/>
<feature type="compositionally biased region" description="Low complexity" evidence="1">
    <location>
        <begin position="151"/>
        <end position="172"/>
    </location>
</feature>
<dbReference type="Proteomes" id="UP000551758">
    <property type="component" value="Unassembled WGS sequence"/>
</dbReference>